<dbReference type="GeneID" id="94431011"/>
<gene>
    <name evidence="2" type="ORF">CSUI_007655</name>
</gene>
<proteinExistence type="predicted"/>
<keyword evidence="3" id="KW-1185">Reference proteome</keyword>
<reference evidence="2 3" key="1">
    <citation type="journal article" date="2017" name="Int. J. Parasitol.">
        <title>The genome of the protozoan parasite Cystoisospora suis and a reverse vaccinology approach to identify vaccine candidates.</title>
        <authorList>
            <person name="Palmieri N."/>
            <person name="Shrestha A."/>
            <person name="Ruttkowski B."/>
            <person name="Beck T."/>
            <person name="Vogl C."/>
            <person name="Tomley F."/>
            <person name="Blake D.P."/>
            <person name="Joachim A."/>
        </authorList>
    </citation>
    <scope>NUCLEOTIDE SEQUENCE [LARGE SCALE GENOMIC DNA]</scope>
    <source>
        <strain evidence="2 3">Wien I</strain>
    </source>
</reference>
<evidence type="ECO:0000256" key="1">
    <source>
        <dbReference type="SAM" id="MobiDB-lite"/>
    </source>
</evidence>
<feature type="compositionally biased region" description="Polar residues" evidence="1">
    <location>
        <begin position="33"/>
        <end position="46"/>
    </location>
</feature>
<organism evidence="2 3">
    <name type="scientific">Cystoisospora suis</name>
    <dbReference type="NCBI Taxonomy" id="483139"/>
    <lineage>
        <taxon>Eukaryota</taxon>
        <taxon>Sar</taxon>
        <taxon>Alveolata</taxon>
        <taxon>Apicomplexa</taxon>
        <taxon>Conoidasida</taxon>
        <taxon>Coccidia</taxon>
        <taxon>Eucoccidiorida</taxon>
        <taxon>Eimeriorina</taxon>
        <taxon>Sarcocystidae</taxon>
        <taxon>Cystoisospora</taxon>
    </lineage>
</organism>
<dbReference type="EMBL" id="MIGC01004103">
    <property type="protein sequence ID" value="PHJ18511.1"/>
    <property type="molecule type" value="Genomic_DNA"/>
</dbReference>
<name>A0A2C6JTK8_9APIC</name>
<comment type="caution">
    <text evidence="2">The sequence shown here is derived from an EMBL/GenBank/DDBJ whole genome shotgun (WGS) entry which is preliminary data.</text>
</comment>
<accession>A0A2C6JTK8</accession>
<protein>
    <submittedName>
        <fullName evidence="2">Uncharacterized protein</fullName>
    </submittedName>
</protein>
<dbReference type="AlphaFoldDB" id="A0A2C6JTK8"/>
<dbReference type="VEuPathDB" id="ToxoDB:CSUI_007655"/>
<sequence length="104" mass="11736">MTTVCFLGLTDTFPKTSRTISHVITVQCIHNHQTGEGHGTQAQNKSLGEHADSRRLTPRQRHRVTFPPSPGVTSQDRVQTVSAFLSQFDTRYLRDCYSVLFPFS</sequence>
<feature type="region of interest" description="Disordered" evidence="1">
    <location>
        <begin position="33"/>
        <end position="74"/>
    </location>
</feature>
<dbReference type="Proteomes" id="UP000221165">
    <property type="component" value="Unassembled WGS sequence"/>
</dbReference>
<evidence type="ECO:0000313" key="3">
    <source>
        <dbReference type="Proteomes" id="UP000221165"/>
    </source>
</evidence>
<evidence type="ECO:0000313" key="2">
    <source>
        <dbReference type="EMBL" id="PHJ18511.1"/>
    </source>
</evidence>
<dbReference type="RefSeq" id="XP_067920217.1">
    <property type="nucleotide sequence ID" value="XM_068067800.1"/>
</dbReference>